<comment type="caution">
    <text evidence="2">The sequence shown here is derived from an EMBL/GenBank/DDBJ whole genome shotgun (WGS) entry which is preliminary data.</text>
</comment>
<name>A0ABX1RKU4_9PSEU</name>
<keyword evidence="3" id="KW-1185">Reference proteome</keyword>
<evidence type="ECO:0000313" key="3">
    <source>
        <dbReference type="Proteomes" id="UP001296706"/>
    </source>
</evidence>
<organism evidence="2 3">
    <name type="scientific">Pseudonocardia xinjiangensis</name>
    <dbReference type="NCBI Taxonomy" id="75289"/>
    <lineage>
        <taxon>Bacteria</taxon>
        <taxon>Bacillati</taxon>
        <taxon>Actinomycetota</taxon>
        <taxon>Actinomycetes</taxon>
        <taxon>Pseudonocardiales</taxon>
        <taxon>Pseudonocardiaceae</taxon>
        <taxon>Pseudonocardia</taxon>
    </lineage>
</organism>
<proteinExistence type="predicted"/>
<accession>A0ABX1RKU4</accession>
<sequence>MDGGRDVYWFVGGPLDGRVHTREAAEPAPCTVRYTHLHEGPKIVHLYDLHEVAGHGGEYRLRGPGIVVPDDDTSDDIRDGDLSNGPDDAG</sequence>
<evidence type="ECO:0000256" key="1">
    <source>
        <dbReference type="SAM" id="MobiDB-lite"/>
    </source>
</evidence>
<protein>
    <submittedName>
        <fullName evidence="2">Uncharacterized protein</fullName>
    </submittedName>
</protein>
<dbReference type="EMBL" id="JAAXKY010000085">
    <property type="protein sequence ID" value="NMH80005.1"/>
    <property type="molecule type" value="Genomic_DNA"/>
</dbReference>
<reference evidence="2 3" key="1">
    <citation type="submission" date="2020-04" db="EMBL/GenBank/DDBJ databases">
        <authorList>
            <person name="Klaysubun C."/>
            <person name="Duangmal K."/>
            <person name="Lipun K."/>
        </authorList>
    </citation>
    <scope>NUCLEOTIDE SEQUENCE [LARGE SCALE GENOMIC DNA]</scope>
    <source>
        <strain evidence="2 3">JCM 11839</strain>
    </source>
</reference>
<gene>
    <name evidence="2" type="ORF">HF577_23285</name>
</gene>
<feature type="region of interest" description="Disordered" evidence="1">
    <location>
        <begin position="60"/>
        <end position="90"/>
    </location>
</feature>
<evidence type="ECO:0000313" key="2">
    <source>
        <dbReference type="EMBL" id="NMH80005.1"/>
    </source>
</evidence>
<dbReference type="Proteomes" id="UP001296706">
    <property type="component" value="Unassembled WGS sequence"/>
</dbReference>